<evidence type="ECO:0000313" key="1">
    <source>
        <dbReference type="EMBL" id="KIK10395.1"/>
    </source>
</evidence>
<gene>
    <name evidence="1" type="ORF">PISMIDRAFT_20450</name>
</gene>
<dbReference type="Proteomes" id="UP000054018">
    <property type="component" value="Unassembled WGS sequence"/>
</dbReference>
<reference evidence="1 2" key="1">
    <citation type="submission" date="2014-04" db="EMBL/GenBank/DDBJ databases">
        <authorList>
            <consortium name="DOE Joint Genome Institute"/>
            <person name="Kuo A."/>
            <person name="Kohler A."/>
            <person name="Costa M.D."/>
            <person name="Nagy L.G."/>
            <person name="Floudas D."/>
            <person name="Copeland A."/>
            <person name="Barry K.W."/>
            <person name="Cichocki N."/>
            <person name="Veneault-Fourrey C."/>
            <person name="LaButti K."/>
            <person name="Lindquist E.A."/>
            <person name="Lipzen A."/>
            <person name="Lundell T."/>
            <person name="Morin E."/>
            <person name="Murat C."/>
            <person name="Sun H."/>
            <person name="Tunlid A."/>
            <person name="Henrissat B."/>
            <person name="Grigoriev I.V."/>
            <person name="Hibbett D.S."/>
            <person name="Martin F."/>
            <person name="Nordberg H.P."/>
            <person name="Cantor M.N."/>
            <person name="Hua S.X."/>
        </authorList>
    </citation>
    <scope>NUCLEOTIDE SEQUENCE [LARGE SCALE GENOMIC DNA]</scope>
    <source>
        <strain evidence="1 2">441</strain>
    </source>
</reference>
<evidence type="ECO:0000313" key="2">
    <source>
        <dbReference type="Proteomes" id="UP000054018"/>
    </source>
</evidence>
<keyword evidence="2" id="KW-1185">Reference proteome</keyword>
<name>A0A0C9XDN4_9AGAM</name>
<protein>
    <submittedName>
        <fullName evidence="1">Uncharacterized protein</fullName>
    </submittedName>
</protein>
<dbReference type="HOGENOM" id="CLU_2929072_0_0_1"/>
<accession>A0A0C9XDN4</accession>
<dbReference type="EMBL" id="KN834742">
    <property type="protein sequence ID" value="KIK10395.1"/>
    <property type="molecule type" value="Genomic_DNA"/>
</dbReference>
<dbReference type="STRING" id="765257.A0A0C9XDN4"/>
<feature type="non-terminal residue" evidence="1">
    <location>
        <position position="61"/>
    </location>
</feature>
<reference evidence="2" key="2">
    <citation type="submission" date="2015-01" db="EMBL/GenBank/DDBJ databases">
        <title>Evolutionary Origins and Diversification of the Mycorrhizal Mutualists.</title>
        <authorList>
            <consortium name="DOE Joint Genome Institute"/>
            <consortium name="Mycorrhizal Genomics Consortium"/>
            <person name="Kohler A."/>
            <person name="Kuo A."/>
            <person name="Nagy L.G."/>
            <person name="Floudas D."/>
            <person name="Copeland A."/>
            <person name="Barry K.W."/>
            <person name="Cichocki N."/>
            <person name="Veneault-Fourrey C."/>
            <person name="LaButti K."/>
            <person name="Lindquist E.A."/>
            <person name="Lipzen A."/>
            <person name="Lundell T."/>
            <person name="Morin E."/>
            <person name="Murat C."/>
            <person name="Riley R."/>
            <person name="Ohm R."/>
            <person name="Sun H."/>
            <person name="Tunlid A."/>
            <person name="Henrissat B."/>
            <person name="Grigoriev I.V."/>
            <person name="Hibbett D.S."/>
            <person name="Martin F."/>
        </authorList>
    </citation>
    <scope>NUCLEOTIDE SEQUENCE [LARGE SCALE GENOMIC DNA]</scope>
    <source>
        <strain evidence="2">441</strain>
    </source>
</reference>
<proteinExistence type="predicted"/>
<organism evidence="1 2">
    <name type="scientific">Pisolithus microcarpus 441</name>
    <dbReference type="NCBI Taxonomy" id="765257"/>
    <lineage>
        <taxon>Eukaryota</taxon>
        <taxon>Fungi</taxon>
        <taxon>Dikarya</taxon>
        <taxon>Basidiomycota</taxon>
        <taxon>Agaricomycotina</taxon>
        <taxon>Agaricomycetes</taxon>
        <taxon>Agaricomycetidae</taxon>
        <taxon>Boletales</taxon>
        <taxon>Sclerodermatineae</taxon>
        <taxon>Pisolithaceae</taxon>
        <taxon>Pisolithus</taxon>
    </lineage>
</organism>
<sequence>MATFWLDNPEQFISLVNLLFLRHRDELQGGEEEELDDNDVCGDDLTVGGGEEGEFKQRFLD</sequence>
<dbReference type="AlphaFoldDB" id="A0A0C9XDN4"/>